<dbReference type="PROSITE" id="PS50030">
    <property type="entry name" value="UBA"/>
    <property type="match status" value="1"/>
</dbReference>
<proteinExistence type="predicted"/>
<comment type="caution">
    <text evidence="3">The sequence shown here is derived from an EMBL/GenBank/DDBJ whole genome shotgun (WGS) entry which is preliminary data.</text>
</comment>
<name>A0AAV7ZJR1_9EUKA</name>
<dbReference type="InterPro" id="IPR009060">
    <property type="entry name" value="UBA-like_sf"/>
</dbReference>
<dbReference type="SUPFAM" id="SSF46934">
    <property type="entry name" value="UBA-like"/>
    <property type="match status" value="1"/>
</dbReference>
<dbReference type="AlphaFoldDB" id="A0AAV7ZJR1"/>
<gene>
    <name evidence="3" type="ORF">M0812_16270</name>
</gene>
<organism evidence="3 4">
    <name type="scientific">Anaeramoeba flamelloides</name>
    <dbReference type="NCBI Taxonomy" id="1746091"/>
    <lineage>
        <taxon>Eukaryota</taxon>
        <taxon>Metamonada</taxon>
        <taxon>Anaeramoebidae</taxon>
        <taxon>Anaeramoeba</taxon>
    </lineage>
</organism>
<evidence type="ECO:0000256" key="1">
    <source>
        <dbReference type="SAM" id="MobiDB-lite"/>
    </source>
</evidence>
<dbReference type="Proteomes" id="UP001146793">
    <property type="component" value="Unassembled WGS sequence"/>
</dbReference>
<protein>
    <submittedName>
        <fullName evidence="3">Ubiquitin family protein</fullName>
    </submittedName>
</protein>
<sequence length="175" mass="20832">MSSKTRYDNGYDHFLKLRLQYLKYVEKLNILGEEKQTFILKNKKIQQEIDNLKNFKKNLQSSITKIQQFDQQLEKVKKERDEELQKYSQKETWTKDLPIDHHESDNEPEKTNKQTTNDQPTQNNNQNATQNPDAIKYSQQLEQLGYMGFTDQQKNLDILKQFNGNVDLALDKLFN</sequence>
<accession>A0AAV7ZJR1</accession>
<dbReference type="SMART" id="SM00165">
    <property type="entry name" value="UBA"/>
    <property type="match status" value="1"/>
</dbReference>
<feature type="domain" description="UBA" evidence="2">
    <location>
        <begin position="136"/>
        <end position="175"/>
    </location>
</feature>
<evidence type="ECO:0000313" key="3">
    <source>
        <dbReference type="EMBL" id="KAJ3440215.1"/>
    </source>
</evidence>
<evidence type="ECO:0000259" key="2">
    <source>
        <dbReference type="PROSITE" id="PS50030"/>
    </source>
</evidence>
<dbReference type="InterPro" id="IPR015940">
    <property type="entry name" value="UBA"/>
</dbReference>
<evidence type="ECO:0000313" key="4">
    <source>
        <dbReference type="Proteomes" id="UP001146793"/>
    </source>
</evidence>
<feature type="region of interest" description="Disordered" evidence="1">
    <location>
        <begin position="78"/>
        <end position="130"/>
    </location>
</feature>
<feature type="compositionally biased region" description="Low complexity" evidence="1">
    <location>
        <begin position="113"/>
        <end position="130"/>
    </location>
</feature>
<dbReference type="EMBL" id="JANTQA010000032">
    <property type="protein sequence ID" value="KAJ3440215.1"/>
    <property type="molecule type" value="Genomic_DNA"/>
</dbReference>
<dbReference type="Gene3D" id="1.10.8.10">
    <property type="entry name" value="DNA helicase RuvA subunit, C-terminal domain"/>
    <property type="match status" value="1"/>
</dbReference>
<feature type="compositionally biased region" description="Basic and acidic residues" evidence="1">
    <location>
        <begin position="78"/>
        <end position="112"/>
    </location>
</feature>
<reference evidence="3" key="1">
    <citation type="submission" date="2022-08" db="EMBL/GenBank/DDBJ databases">
        <title>Novel sulphate-reducing endosymbionts in the free-living metamonad Anaeramoeba.</title>
        <authorList>
            <person name="Jerlstrom-Hultqvist J."/>
            <person name="Cepicka I."/>
            <person name="Gallot-Lavallee L."/>
            <person name="Salas-Leiva D."/>
            <person name="Curtis B.A."/>
            <person name="Zahonova K."/>
            <person name="Pipaliya S."/>
            <person name="Dacks J."/>
            <person name="Roger A.J."/>
        </authorList>
    </citation>
    <scope>NUCLEOTIDE SEQUENCE</scope>
    <source>
        <strain evidence="3">Busselton2</strain>
    </source>
</reference>